<reference evidence="2 3" key="1">
    <citation type="journal article" date="2016" name="Nat. Commun.">
        <title>Thousands of microbial genomes shed light on interconnected biogeochemical processes in an aquifer system.</title>
        <authorList>
            <person name="Anantharaman K."/>
            <person name="Brown C.T."/>
            <person name="Hug L.A."/>
            <person name="Sharon I."/>
            <person name="Castelle C.J."/>
            <person name="Probst A.J."/>
            <person name="Thomas B.C."/>
            <person name="Singh A."/>
            <person name="Wilkins M.J."/>
            <person name="Karaoz U."/>
            <person name="Brodie E.L."/>
            <person name="Williams K.H."/>
            <person name="Hubbard S.S."/>
            <person name="Banfield J.F."/>
        </authorList>
    </citation>
    <scope>NUCLEOTIDE SEQUENCE [LARGE SCALE GENOMIC DNA]</scope>
</reference>
<organism evidence="2 3">
    <name type="scientific">Candidatus Doudnabacteria bacterium RIFCSPHIGHO2_01_FULL_50_11</name>
    <dbReference type="NCBI Taxonomy" id="1817828"/>
    <lineage>
        <taxon>Bacteria</taxon>
        <taxon>Candidatus Doudnaibacteriota</taxon>
    </lineage>
</organism>
<dbReference type="InterPro" id="IPR000182">
    <property type="entry name" value="GNAT_dom"/>
</dbReference>
<dbReference type="AlphaFoldDB" id="A0A1F5PIJ1"/>
<dbReference type="PANTHER" id="PTHR43415">
    <property type="entry name" value="SPERMIDINE N(1)-ACETYLTRANSFERASE"/>
    <property type="match status" value="1"/>
</dbReference>
<dbReference type="InterPro" id="IPR016181">
    <property type="entry name" value="Acyl_CoA_acyltransferase"/>
</dbReference>
<gene>
    <name evidence="2" type="ORF">A2722_03605</name>
</gene>
<dbReference type="Gene3D" id="3.40.630.30">
    <property type="match status" value="1"/>
</dbReference>
<proteinExistence type="predicted"/>
<protein>
    <recommendedName>
        <fullName evidence="1">N-acetyltransferase domain-containing protein</fullName>
    </recommendedName>
</protein>
<dbReference type="Pfam" id="PF13302">
    <property type="entry name" value="Acetyltransf_3"/>
    <property type="match status" value="1"/>
</dbReference>
<name>A0A1F5PIJ1_9BACT</name>
<dbReference type="Proteomes" id="UP000178377">
    <property type="component" value="Unassembled WGS sequence"/>
</dbReference>
<dbReference type="EMBL" id="MFEO01000017">
    <property type="protein sequence ID" value="OGE89745.1"/>
    <property type="molecule type" value="Genomic_DNA"/>
</dbReference>
<dbReference type="SUPFAM" id="SSF55729">
    <property type="entry name" value="Acyl-CoA N-acyltransferases (Nat)"/>
    <property type="match status" value="1"/>
</dbReference>
<comment type="caution">
    <text evidence="2">The sequence shown here is derived from an EMBL/GenBank/DDBJ whole genome shotgun (WGS) entry which is preliminary data.</text>
</comment>
<evidence type="ECO:0000259" key="1">
    <source>
        <dbReference type="PROSITE" id="PS51186"/>
    </source>
</evidence>
<accession>A0A1F5PIJ1</accession>
<dbReference type="GO" id="GO:0016747">
    <property type="term" value="F:acyltransferase activity, transferring groups other than amino-acyl groups"/>
    <property type="evidence" value="ECO:0007669"/>
    <property type="project" value="InterPro"/>
</dbReference>
<dbReference type="STRING" id="1817828.A2722_03605"/>
<evidence type="ECO:0000313" key="2">
    <source>
        <dbReference type="EMBL" id="OGE89745.1"/>
    </source>
</evidence>
<evidence type="ECO:0000313" key="3">
    <source>
        <dbReference type="Proteomes" id="UP000178377"/>
    </source>
</evidence>
<feature type="domain" description="N-acetyltransferase" evidence="1">
    <location>
        <begin position="8"/>
        <end position="164"/>
    </location>
</feature>
<sequence length="172" mass="20269">MTIRGKKVVLRPVRLDDAPRFVAWFNNPSVNRYLHIRKLTLPEEKQWVKTRKKERPQTTFAIDTSEGIHVGSTSLILDKRNNNASFGIMIGEPRYWGRGLGSETVQLMLDLAFRKMKLHRVELKVYSYNPRARKVYIRAGFCNEGIKREHVRFGGKYHDVHMMSILQREWLE</sequence>
<dbReference type="PANTHER" id="PTHR43415:SF3">
    <property type="entry name" value="GNAT-FAMILY ACETYLTRANSFERASE"/>
    <property type="match status" value="1"/>
</dbReference>
<dbReference type="PROSITE" id="PS51186">
    <property type="entry name" value="GNAT"/>
    <property type="match status" value="1"/>
</dbReference>